<protein>
    <submittedName>
        <fullName evidence="1">Uncharacterized protein</fullName>
    </submittedName>
</protein>
<comment type="caution">
    <text evidence="1">The sequence shown here is derived from an EMBL/GenBank/DDBJ whole genome shotgun (WGS) entry which is preliminary data.</text>
</comment>
<evidence type="ECO:0000313" key="1">
    <source>
        <dbReference type="EMBL" id="KKN04161.1"/>
    </source>
</evidence>
<name>A0A0F9PSU6_9ZZZZ</name>
<feature type="non-terminal residue" evidence="1">
    <location>
        <position position="1"/>
    </location>
</feature>
<organism evidence="1">
    <name type="scientific">marine sediment metagenome</name>
    <dbReference type="NCBI Taxonomy" id="412755"/>
    <lineage>
        <taxon>unclassified sequences</taxon>
        <taxon>metagenomes</taxon>
        <taxon>ecological metagenomes</taxon>
    </lineage>
</organism>
<gene>
    <name evidence="1" type="ORF">LCGC14_1100170</name>
</gene>
<sequence>AFTCNTKSTTTDICFCRFVVVKSIDSVFLNSSKYAASNLMSLFLTGCPNAIPQ</sequence>
<reference evidence="1" key="1">
    <citation type="journal article" date="2015" name="Nature">
        <title>Complex archaea that bridge the gap between prokaryotes and eukaryotes.</title>
        <authorList>
            <person name="Spang A."/>
            <person name="Saw J.H."/>
            <person name="Jorgensen S.L."/>
            <person name="Zaremba-Niedzwiedzka K."/>
            <person name="Martijn J."/>
            <person name="Lind A.E."/>
            <person name="van Eijk R."/>
            <person name="Schleper C."/>
            <person name="Guy L."/>
            <person name="Ettema T.J."/>
        </authorList>
    </citation>
    <scope>NUCLEOTIDE SEQUENCE</scope>
</reference>
<dbReference type="EMBL" id="LAZR01004950">
    <property type="protein sequence ID" value="KKN04161.1"/>
    <property type="molecule type" value="Genomic_DNA"/>
</dbReference>
<accession>A0A0F9PSU6</accession>
<dbReference type="AlphaFoldDB" id="A0A0F9PSU6"/>
<proteinExistence type="predicted"/>